<organism evidence="1 2">
    <name type="scientific">Candidatus Wolfebacteria bacterium RIFCSPLOWO2_01_FULL_47_17b</name>
    <dbReference type="NCBI Taxonomy" id="1802558"/>
    <lineage>
        <taxon>Bacteria</taxon>
        <taxon>Candidatus Wolfeibacteriota</taxon>
    </lineage>
</organism>
<accession>A0A1F8DWJ4</accession>
<dbReference type="Proteomes" id="UP000177011">
    <property type="component" value="Unassembled WGS sequence"/>
</dbReference>
<gene>
    <name evidence="1" type="ORF">A2935_03845</name>
</gene>
<evidence type="ECO:0000313" key="1">
    <source>
        <dbReference type="EMBL" id="OGM92826.1"/>
    </source>
</evidence>
<reference evidence="1 2" key="1">
    <citation type="journal article" date="2016" name="Nat. Commun.">
        <title>Thousands of microbial genomes shed light on interconnected biogeochemical processes in an aquifer system.</title>
        <authorList>
            <person name="Anantharaman K."/>
            <person name="Brown C.T."/>
            <person name="Hug L.A."/>
            <person name="Sharon I."/>
            <person name="Castelle C.J."/>
            <person name="Probst A.J."/>
            <person name="Thomas B.C."/>
            <person name="Singh A."/>
            <person name="Wilkins M.J."/>
            <person name="Karaoz U."/>
            <person name="Brodie E.L."/>
            <person name="Williams K.H."/>
            <person name="Hubbard S.S."/>
            <person name="Banfield J.F."/>
        </authorList>
    </citation>
    <scope>NUCLEOTIDE SEQUENCE [LARGE SCALE GENOMIC DNA]</scope>
</reference>
<dbReference type="AlphaFoldDB" id="A0A1F8DWJ4"/>
<evidence type="ECO:0000313" key="2">
    <source>
        <dbReference type="Proteomes" id="UP000177011"/>
    </source>
</evidence>
<proteinExistence type="predicted"/>
<dbReference type="EMBL" id="MGIS01000018">
    <property type="protein sequence ID" value="OGM92826.1"/>
    <property type="molecule type" value="Genomic_DNA"/>
</dbReference>
<comment type="caution">
    <text evidence="1">The sequence shown here is derived from an EMBL/GenBank/DDBJ whole genome shotgun (WGS) entry which is preliminary data.</text>
</comment>
<sequence>MSAVINCSPTSILRVDARSVLVDFKSPEEATEFVQALQDAKLAKSDPVELGRHTRRFLGYDEFATQFVE</sequence>
<name>A0A1F8DWJ4_9BACT</name>
<protein>
    <submittedName>
        <fullName evidence="1">Uncharacterized protein</fullName>
    </submittedName>
</protein>